<dbReference type="PRINTS" id="PR00040">
    <property type="entry name" value="HTHMERR"/>
</dbReference>
<name>A0ABV9RE13_9PSEU</name>
<dbReference type="PANTHER" id="PTHR30204:SF97">
    <property type="entry name" value="MERR FAMILY REGULATORY PROTEIN"/>
    <property type="match status" value="1"/>
</dbReference>
<dbReference type="Gene3D" id="1.10.1660.10">
    <property type="match status" value="1"/>
</dbReference>
<evidence type="ECO:0000313" key="3">
    <source>
        <dbReference type="EMBL" id="MFC4831819.1"/>
    </source>
</evidence>
<organism evidence="3 4">
    <name type="scientific">Actinomycetospora chibensis</name>
    <dbReference type="NCBI Taxonomy" id="663606"/>
    <lineage>
        <taxon>Bacteria</taxon>
        <taxon>Bacillati</taxon>
        <taxon>Actinomycetota</taxon>
        <taxon>Actinomycetes</taxon>
        <taxon>Pseudonocardiales</taxon>
        <taxon>Pseudonocardiaceae</taxon>
        <taxon>Actinomycetospora</taxon>
    </lineage>
</organism>
<dbReference type="SUPFAM" id="SSF46955">
    <property type="entry name" value="Putative DNA-binding domain"/>
    <property type="match status" value="1"/>
</dbReference>
<sequence>MRIGELARRTGTSVRMLRYYEQQGLLASVRTEGGQRTYGSDDLQRVELLRALFGAGLSSRTIAEVMPCVDTPSARSVEEAHAVMRRERDRITATMAALAAARRALDDLIACNEQHQAETDGRRRPA</sequence>
<keyword evidence="1" id="KW-0238">DNA-binding</keyword>
<dbReference type="Proteomes" id="UP001595909">
    <property type="component" value="Unassembled WGS sequence"/>
</dbReference>
<accession>A0ABV9RE13</accession>
<protein>
    <submittedName>
        <fullName evidence="3">MerR family transcriptional regulator</fullName>
    </submittedName>
</protein>
<dbReference type="InterPro" id="IPR047057">
    <property type="entry name" value="MerR_fam"/>
</dbReference>
<dbReference type="RefSeq" id="WP_274191887.1">
    <property type="nucleotide sequence ID" value="NZ_BAABHN010000010.1"/>
</dbReference>
<evidence type="ECO:0000313" key="4">
    <source>
        <dbReference type="Proteomes" id="UP001595909"/>
    </source>
</evidence>
<dbReference type="PROSITE" id="PS50937">
    <property type="entry name" value="HTH_MERR_2"/>
    <property type="match status" value="1"/>
</dbReference>
<dbReference type="SMART" id="SM00422">
    <property type="entry name" value="HTH_MERR"/>
    <property type="match status" value="1"/>
</dbReference>
<dbReference type="InterPro" id="IPR009061">
    <property type="entry name" value="DNA-bd_dom_put_sf"/>
</dbReference>
<keyword evidence="4" id="KW-1185">Reference proteome</keyword>
<feature type="domain" description="HTH merR-type" evidence="2">
    <location>
        <begin position="1"/>
        <end position="68"/>
    </location>
</feature>
<evidence type="ECO:0000259" key="2">
    <source>
        <dbReference type="PROSITE" id="PS50937"/>
    </source>
</evidence>
<gene>
    <name evidence="3" type="ORF">ACFPEL_05290</name>
</gene>
<proteinExistence type="predicted"/>
<evidence type="ECO:0000256" key="1">
    <source>
        <dbReference type="ARBA" id="ARBA00023125"/>
    </source>
</evidence>
<dbReference type="PANTHER" id="PTHR30204">
    <property type="entry name" value="REDOX-CYCLING DRUG-SENSING TRANSCRIPTIONAL ACTIVATOR SOXR"/>
    <property type="match status" value="1"/>
</dbReference>
<dbReference type="InterPro" id="IPR000551">
    <property type="entry name" value="MerR-type_HTH_dom"/>
</dbReference>
<dbReference type="EMBL" id="JBHSIM010000010">
    <property type="protein sequence ID" value="MFC4831819.1"/>
    <property type="molecule type" value="Genomic_DNA"/>
</dbReference>
<dbReference type="Pfam" id="PF13411">
    <property type="entry name" value="MerR_1"/>
    <property type="match status" value="1"/>
</dbReference>
<reference evidence="4" key="1">
    <citation type="journal article" date="2019" name="Int. J. Syst. Evol. Microbiol.">
        <title>The Global Catalogue of Microorganisms (GCM) 10K type strain sequencing project: providing services to taxonomists for standard genome sequencing and annotation.</title>
        <authorList>
            <consortium name="The Broad Institute Genomics Platform"/>
            <consortium name="The Broad Institute Genome Sequencing Center for Infectious Disease"/>
            <person name="Wu L."/>
            <person name="Ma J."/>
        </authorList>
    </citation>
    <scope>NUCLEOTIDE SEQUENCE [LARGE SCALE GENOMIC DNA]</scope>
    <source>
        <strain evidence="4">CCUG 50347</strain>
    </source>
</reference>
<comment type="caution">
    <text evidence="3">The sequence shown here is derived from an EMBL/GenBank/DDBJ whole genome shotgun (WGS) entry which is preliminary data.</text>
</comment>